<feature type="compositionally biased region" description="Polar residues" evidence="1">
    <location>
        <begin position="515"/>
        <end position="527"/>
    </location>
</feature>
<dbReference type="RefSeq" id="XP_066065715.1">
    <property type="nucleotide sequence ID" value="XM_066209618.1"/>
</dbReference>
<reference evidence="2" key="1">
    <citation type="submission" date="2016-06" db="EMBL/GenBank/DDBJ databases">
        <authorList>
            <person name="Cuomo C."/>
            <person name="Litvintseva A."/>
            <person name="Heitman J."/>
            <person name="Chen Y."/>
            <person name="Sun S."/>
            <person name="Springer D."/>
            <person name="Dromer F."/>
            <person name="Young S."/>
            <person name="Zeng Q."/>
            <person name="Chapman S."/>
            <person name="Gujja S."/>
            <person name="Saif S."/>
            <person name="Birren B."/>
        </authorList>
    </citation>
    <scope>NUCLEOTIDE SEQUENCE</scope>
    <source>
        <strain evidence="2">CBS 7841</strain>
    </source>
</reference>
<evidence type="ECO:0000313" key="2">
    <source>
        <dbReference type="EMBL" id="WVN85014.1"/>
    </source>
</evidence>
<feature type="region of interest" description="Disordered" evidence="1">
    <location>
        <begin position="515"/>
        <end position="545"/>
    </location>
</feature>
<feature type="region of interest" description="Disordered" evidence="1">
    <location>
        <begin position="119"/>
        <end position="141"/>
    </location>
</feature>
<feature type="region of interest" description="Disordered" evidence="1">
    <location>
        <begin position="597"/>
        <end position="647"/>
    </location>
</feature>
<dbReference type="EMBL" id="CP143784">
    <property type="protein sequence ID" value="WVN85014.1"/>
    <property type="molecule type" value="Genomic_DNA"/>
</dbReference>
<feature type="compositionally biased region" description="Polar residues" evidence="1">
    <location>
        <begin position="597"/>
        <end position="606"/>
    </location>
</feature>
<feature type="compositionally biased region" description="Basic and acidic residues" evidence="1">
    <location>
        <begin position="528"/>
        <end position="540"/>
    </location>
</feature>
<proteinExistence type="predicted"/>
<evidence type="ECO:0000313" key="3">
    <source>
        <dbReference type="Proteomes" id="UP000094043"/>
    </source>
</evidence>
<dbReference type="GeneID" id="91084371"/>
<reference evidence="2" key="2">
    <citation type="journal article" date="2022" name="Elife">
        <title>Obligate sexual reproduction of a homothallic fungus closely related to the Cryptococcus pathogenic species complex.</title>
        <authorList>
            <person name="Passer A.R."/>
            <person name="Clancey S.A."/>
            <person name="Shea T."/>
            <person name="David-Palma M."/>
            <person name="Averette A.F."/>
            <person name="Boekhout T."/>
            <person name="Porcel B.M."/>
            <person name="Nowrousian M."/>
            <person name="Cuomo C.A."/>
            <person name="Sun S."/>
            <person name="Heitman J."/>
            <person name="Coelho M.A."/>
        </authorList>
    </citation>
    <scope>NUCLEOTIDE SEQUENCE</scope>
    <source>
        <strain evidence="2">CBS 7841</strain>
    </source>
</reference>
<name>A0AAJ8JMJ2_9TREE</name>
<accession>A0AAJ8JMJ2</accession>
<feature type="compositionally biased region" description="Low complexity" evidence="1">
    <location>
        <begin position="637"/>
        <end position="646"/>
    </location>
</feature>
<sequence length="763" mass="84504">MTGIYSLMTLSPLTWTFSTLYLHPPYTSLKRIFCLEVNSNGDFLTPPNDMLKEKRDLEERLGEMGEIVLLKVIGGVLAGEYLKFEELLLEILIGCSRDLDHYMVQRAIFNANSVYEKQSCNKQEHPSPSHNSPASRNLNSDPRLDAIHLTTSDNPVTQQGFDTFKPLPILPVMAAPTVQPLPTSICVPTVRVLPPDSEVSACTKTLYALSQVTSDHPEEEYNSVKPPITSISRQEKYRILTETEYQHLKAQAAKALDLEAKLLAQEALVADIIALHIRTTYVFNVSIIDSIPTNPNITFNENFTSSNSSFKVICPIPEEKEVRKWAKDKWGVDLMNTNKWKLEVMGGEVFDDWRRTELSVQQTQGTAAFDKAHNPSEIFLVFTPRISFEHTPNTHCTVPSSKPMAQNPDPGYMPSSGPNAKSNVDIFAATSIIRPTLASIPTSHRTRAILESRVRSRTGDCFAVKEFDELQNKYVYIPSSASMSNPFSPDNLPTRRNESWIPTLEEYRRAVANARSSRTSVDNTATARTEHKMTSSKSEDIVFPPSEPLSHCQDFKGDTLPFTTYVSETGNGTGTVSRLTQPTLLLVGRNKSVSNGNLQIFTNPTRLSPPVTTDSPTPSSRDISPRSQLRPQLHTVPSSSSSPGSPDYFNSLNHVHYDASADIMSNSIPSLSSSTTLISPPAELIQTPVPLSFEGGPYNVSPTIVQALTTTGIFHPVEDLKENTSMMYPHKIKGKGKVTYTETMLSDSSCRAECPSNRINGAE</sequence>
<protein>
    <submittedName>
        <fullName evidence="2">Uncharacterized protein</fullName>
    </submittedName>
</protein>
<reference evidence="2" key="3">
    <citation type="submission" date="2024-01" db="EMBL/GenBank/DDBJ databases">
        <authorList>
            <person name="Coelho M.A."/>
            <person name="David-Palma M."/>
            <person name="Shea T."/>
            <person name="Sun S."/>
            <person name="Cuomo C.A."/>
            <person name="Heitman J."/>
        </authorList>
    </citation>
    <scope>NUCLEOTIDE SEQUENCE</scope>
    <source>
        <strain evidence="2">CBS 7841</strain>
    </source>
</reference>
<organism evidence="2 3">
    <name type="scientific">Cryptococcus depauperatus CBS 7841</name>
    <dbReference type="NCBI Taxonomy" id="1295531"/>
    <lineage>
        <taxon>Eukaryota</taxon>
        <taxon>Fungi</taxon>
        <taxon>Dikarya</taxon>
        <taxon>Basidiomycota</taxon>
        <taxon>Agaricomycotina</taxon>
        <taxon>Tremellomycetes</taxon>
        <taxon>Tremellales</taxon>
        <taxon>Cryptococcaceae</taxon>
        <taxon>Cryptococcus</taxon>
    </lineage>
</organism>
<dbReference type="Proteomes" id="UP000094043">
    <property type="component" value="Chromosome 1"/>
</dbReference>
<keyword evidence="3" id="KW-1185">Reference proteome</keyword>
<feature type="compositionally biased region" description="Low complexity" evidence="1">
    <location>
        <begin position="608"/>
        <end position="627"/>
    </location>
</feature>
<evidence type="ECO:0000256" key="1">
    <source>
        <dbReference type="SAM" id="MobiDB-lite"/>
    </source>
</evidence>
<feature type="compositionally biased region" description="Polar residues" evidence="1">
    <location>
        <begin position="128"/>
        <end position="140"/>
    </location>
</feature>
<dbReference type="KEGG" id="cdep:91084371"/>
<gene>
    <name evidence="2" type="ORF">L203_100155</name>
</gene>
<dbReference type="AlphaFoldDB" id="A0AAJ8JMJ2"/>